<dbReference type="Proteomes" id="UP001373714">
    <property type="component" value="Unassembled WGS sequence"/>
</dbReference>
<keyword evidence="9" id="KW-0808">Transferase</keyword>
<feature type="region of interest" description="Disordered" evidence="16">
    <location>
        <begin position="802"/>
        <end position="1009"/>
    </location>
</feature>
<feature type="compositionally biased region" description="Basic and acidic residues" evidence="16">
    <location>
        <begin position="822"/>
        <end position="845"/>
    </location>
</feature>
<protein>
    <recommendedName>
        <fullName evidence="5">Histone-lysine N-methyltransferase, H3 lysine-36 specific</fullName>
        <ecNumber evidence="4">2.1.1.359</ecNumber>
    </recommendedName>
    <alternativeName>
        <fullName evidence="14">SET domain-containing protein 2</fullName>
    </alternativeName>
</protein>
<gene>
    <name evidence="21" type="primary">SET2</name>
    <name evidence="21" type="ORF">TWF730_001544</name>
</gene>
<dbReference type="Gene3D" id="1.10.1740.100">
    <property type="entry name" value="Set2, Rpb1 interacting domain"/>
    <property type="match status" value="1"/>
</dbReference>
<feature type="compositionally biased region" description="Basic residues" evidence="16">
    <location>
        <begin position="981"/>
        <end position="990"/>
    </location>
</feature>
<dbReference type="GO" id="GO:0032259">
    <property type="term" value="P:methylation"/>
    <property type="evidence" value="ECO:0007669"/>
    <property type="project" value="UniProtKB-KW"/>
</dbReference>
<evidence type="ECO:0000256" key="10">
    <source>
        <dbReference type="ARBA" id="ARBA00022691"/>
    </source>
</evidence>
<dbReference type="InterPro" id="IPR046341">
    <property type="entry name" value="SET_dom_sf"/>
</dbReference>
<evidence type="ECO:0000256" key="11">
    <source>
        <dbReference type="ARBA" id="ARBA00023015"/>
    </source>
</evidence>
<evidence type="ECO:0000256" key="16">
    <source>
        <dbReference type="SAM" id="MobiDB-lite"/>
    </source>
</evidence>
<evidence type="ECO:0000256" key="14">
    <source>
        <dbReference type="ARBA" id="ARBA00030091"/>
    </source>
</evidence>
<dbReference type="SMART" id="SM00456">
    <property type="entry name" value="WW"/>
    <property type="match status" value="1"/>
</dbReference>
<feature type="compositionally biased region" description="Basic and acidic residues" evidence="16">
    <location>
        <begin position="802"/>
        <end position="814"/>
    </location>
</feature>
<evidence type="ECO:0000313" key="22">
    <source>
        <dbReference type="Proteomes" id="UP001373714"/>
    </source>
</evidence>
<keyword evidence="10" id="KW-0949">S-adenosyl-L-methionine</keyword>
<evidence type="ECO:0000313" key="21">
    <source>
        <dbReference type="EMBL" id="KAK6342062.1"/>
    </source>
</evidence>
<dbReference type="GO" id="GO:0005634">
    <property type="term" value="C:nucleus"/>
    <property type="evidence" value="ECO:0007669"/>
    <property type="project" value="UniProtKB-SubCell"/>
</dbReference>
<sequence>MTSTEVVLPSGSAPSLPITTTTSSSSASASHTAPQNGESPPAFTPTPTHSPIPAEDGGEGTSNGFNMEESSSPLSNPSPQDLPPSTNPSSPRDAKPDVPDNSEGAKMERSESSSTPQPPPTRGNRKPKKTRHIVLYNDLPDKTEEAQAKFQLMESCTYQPKSLADSGQEEELMSCDCRPEYEDGTNHACSHNCINAETFVECVDGDSNCGGQCQNQRFQKREYADVSVIQTEMKGYGLRANTLMEPGTFIYEYVGEVIGESQFRKRREQYGKEDIKHFYFMSIKVGEYIDATKKGCLARFCNHSCNPNCMVEKWVVGGKLRMGIFAKVKIEAGEELTFDYNVDRYGADPQKCFCGEPNCIGYIGGKTQTEASTKLPTLYLEALGLDDDDAWLTATSRKAQKKKKNDDGDYMYKAKTRALSHDGVPKVMGTLMQASKQWIVVKLLDRIEASEDPKVLPRVLEMHGYKIFNKLLADWRTVTEIVLPILQIMHKWPRITKNKISSSKIEGTVKDLASASPHPKVKELAAELAESWGALEMGYRIPRRQKDPNDSPNPEFERRSRRRSRSRSRSPEQEKPVNIPTGPKNSKPQFIPKLRSFPKDAPKGPRMPNIPLPQDWKMYKSPNGKTYYHNTRTGATQWDHPGKNPPPAPTARPLIQNKDPKVTNILQLIEDEVVRETEERRLMRLAAQQQQQQTVPTAAAAPVETEEEKAKKLLHHERRVKFAYYNIVKETTAIYLPKMGKAEIKKRNEEITRLCARKDMKKTGLKTPTDISSEKFRQIRKFTQDFMRSLWKKMKAHYAAKKAREAAKGSKSEGDGPDDADKDTPAELDVDKDTPAELDGDKDISGDAGFESEVDAEGEANADDALVPREDEAVSIEPSPNTGSASPKRKRSQSEDDDEVTANGAGSPKRSRINEKIVLSSAHPPPPPPPPPGSPPTASPFLGSPSESTPAAEFGSPKRKRDHDDETPLSAAEEDTNVYKRPLKRPRSLSKSRSPSPRSVSDTTVKKTA</sequence>
<feature type="compositionally biased region" description="Pro residues" evidence="16">
    <location>
        <begin position="923"/>
        <end position="938"/>
    </location>
</feature>
<dbReference type="InterPro" id="IPR001202">
    <property type="entry name" value="WW_dom"/>
</dbReference>
<evidence type="ECO:0000256" key="8">
    <source>
        <dbReference type="ARBA" id="ARBA00022603"/>
    </source>
</evidence>
<evidence type="ECO:0000256" key="4">
    <source>
        <dbReference type="ARBA" id="ARBA00012178"/>
    </source>
</evidence>
<dbReference type="Pfam" id="PF00397">
    <property type="entry name" value="WW"/>
    <property type="match status" value="1"/>
</dbReference>
<feature type="compositionally biased region" description="Basic residues" evidence="16">
    <location>
        <begin position="559"/>
        <end position="568"/>
    </location>
</feature>
<evidence type="ECO:0000259" key="20">
    <source>
        <dbReference type="PROSITE" id="PS51215"/>
    </source>
</evidence>
<evidence type="ECO:0000256" key="6">
    <source>
        <dbReference type="ARBA" id="ARBA00022454"/>
    </source>
</evidence>
<dbReference type="InterPro" id="IPR006560">
    <property type="entry name" value="AWS_dom"/>
</dbReference>
<evidence type="ECO:0000256" key="2">
    <source>
        <dbReference type="ARBA" id="ARBA00004123"/>
    </source>
</evidence>
<accession>A0AAV9UIW7</accession>
<dbReference type="InterPro" id="IPR013257">
    <property type="entry name" value="SRI"/>
</dbReference>
<dbReference type="InterPro" id="IPR035441">
    <property type="entry name" value="TFIIS/LEDGF_dom_sf"/>
</dbReference>
<dbReference type="Pfam" id="PF00856">
    <property type="entry name" value="SET"/>
    <property type="match status" value="1"/>
</dbReference>
<feature type="compositionally biased region" description="Basic and acidic residues" evidence="16">
    <location>
        <begin position="92"/>
        <end position="111"/>
    </location>
</feature>
<dbReference type="Gene3D" id="2.170.270.10">
    <property type="entry name" value="SET domain"/>
    <property type="match status" value="1"/>
</dbReference>
<comment type="subcellular location">
    <subcellularLocation>
        <location evidence="3">Chromosome</location>
    </subcellularLocation>
    <subcellularLocation>
        <location evidence="2">Nucleus</location>
    </subcellularLocation>
</comment>
<dbReference type="Pfam" id="PF17907">
    <property type="entry name" value="AWS"/>
    <property type="match status" value="1"/>
</dbReference>
<dbReference type="InterPro" id="IPR017923">
    <property type="entry name" value="TFIIS_N"/>
</dbReference>
<dbReference type="SMART" id="SM00508">
    <property type="entry name" value="PostSET"/>
    <property type="match status" value="1"/>
</dbReference>
<feature type="compositionally biased region" description="Acidic residues" evidence="16">
    <location>
        <begin position="850"/>
        <end position="862"/>
    </location>
</feature>
<feature type="compositionally biased region" description="Low complexity" evidence="16">
    <location>
        <begin position="12"/>
        <end position="34"/>
    </location>
</feature>
<dbReference type="GO" id="GO:0005694">
    <property type="term" value="C:chromosome"/>
    <property type="evidence" value="ECO:0007669"/>
    <property type="project" value="UniProtKB-SubCell"/>
</dbReference>
<reference evidence="21 22" key="1">
    <citation type="submission" date="2019-10" db="EMBL/GenBank/DDBJ databases">
        <authorList>
            <person name="Palmer J.M."/>
        </authorList>
    </citation>
    <scope>NUCLEOTIDE SEQUENCE [LARGE SCALE GENOMIC DNA]</scope>
    <source>
        <strain evidence="21 22">TWF730</strain>
    </source>
</reference>
<keyword evidence="12" id="KW-0804">Transcription</keyword>
<dbReference type="EC" id="2.1.1.359" evidence="4"/>
<keyword evidence="7" id="KW-0678">Repressor</keyword>
<evidence type="ECO:0000256" key="9">
    <source>
        <dbReference type="ARBA" id="ARBA00022679"/>
    </source>
</evidence>
<dbReference type="InterPro" id="IPR025788">
    <property type="entry name" value="Set2_fungi"/>
</dbReference>
<keyword evidence="6" id="KW-0158">Chromosome</keyword>
<name>A0AAV9UIW7_9PEZI</name>
<dbReference type="PROSITE" id="PS01159">
    <property type="entry name" value="WW_DOMAIN_1"/>
    <property type="match status" value="1"/>
</dbReference>
<feature type="region of interest" description="Disordered" evidence="16">
    <location>
        <begin position="1"/>
        <end position="132"/>
    </location>
</feature>
<feature type="domain" description="Post-SET" evidence="19">
    <location>
        <begin position="348"/>
        <end position="364"/>
    </location>
</feature>
<evidence type="ECO:0000256" key="5">
    <source>
        <dbReference type="ARBA" id="ARBA00018028"/>
    </source>
</evidence>
<dbReference type="Pfam" id="PF08236">
    <property type="entry name" value="SRI"/>
    <property type="match status" value="1"/>
</dbReference>
<feature type="compositionally biased region" description="Low complexity" evidence="16">
    <location>
        <begin position="70"/>
        <end position="79"/>
    </location>
</feature>
<dbReference type="InterPro" id="IPR050777">
    <property type="entry name" value="SET2_Histone-Lys_MeTrsfase"/>
</dbReference>
<comment type="catalytic activity">
    <reaction evidence="15">
        <text>L-lysyl(36)-[histone H3] + 3 S-adenosyl-L-methionine = N(6),N(6),N(6)-trimethyl-L-lysyl(36)-[histone H3] + 3 S-adenosyl-L-homocysteine + 3 H(+)</text>
        <dbReference type="Rhea" id="RHEA:60324"/>
        <dbReference type="Rhea" id="RHEA-COMP:9785"/>
        <dbReference type="Rhea" id="RHEA-COMP:15536"/>
        <dbReference type="ChEBI" id="CHEBI:15378"/>
        <dbReference type="ChEBI" id="CHEBI:29969"/>
        <dbReference type="ChEBI" id="CHEBI:57856"/>
        <dbReference type="ChEBI" id="CHEBI:59789"/>
        <dbReference type="ChEBI" id="CHEBI:61961"/>
        <dbReference type="EC" id="2.1.1.359"/>
    </reaction>
</comment>
<dbReference type="EMBL" id="JAVHNS010000010">
    <property type="protein sequence ID" value="KAK6342062.1"/>
    <property type="molecule type" value="Genomic_DNA"/>
</dbReference>
<dbReference type="SUPFAM" id="SSF82199">
    <property type="entry name" value="SET domain"/>
    <property type="match status" value="1"/>
</dbReference>
<evidence type="ECO:0000256" key="1">
    <source>
        <dbReference type="ARBA" id="ARBA00003901"/>
    </source>
</evidence>
<keyword evidence="8 21" id="KW-0489">Methyltransferase</keyword>
<evidence type="ECO:0000256" key="12">
    <source>
        <dbReference type="ARBA" id="ARBA00023163"/>
    </source>
</evidence>
<dbReference type="InterPro" id="IPR038190">
    <property type="entry name" value="SRI_sf"/>
</dbReference>
<dbReference type="GO" id="GO:0140955">
    <property type="term" value="F:histone H3K36 trimethyltransferase activity"/>
    <property type="evidence" value="ECO:0007669"/>
    <property type="project" value="UniProtKB-EC"/>
</dbReference>
<dbReference type="PROSITE" id="PS50868">
    <property type="entry name" value="POST_SET"/>
    <property type="match status" value="1"/>
</dbReference>
<feature type="compositionally biased region" description="Basic residues" evidence="16">
    <location>
        <begin position="123"/>
        <end position="132"/>
    </location>
</feature>
<dbReference type="InterPro" id="IPR036020">
    <property type="entry name" value="WW_dom_sf"/>
</dbReference>
<evidence type="ECO:0000256" key="15">
    <source>
        <dbReference type="ARBA" id="ARBA00047545"/>
    </source>
</evidence>
<feature type="domain" description="SET" evidence="18">
    <location>
        <begin position="224"/>
        <end position="341"/>
    </location>
</feature>
<dbReference type="SMART" id="SM00317">
    <property type="entry name" value="SET"/>
    <property type="match status" value="1"/>
</dbReference>
<feature type="compositionally biased region" description="Polar residues" evidence="16">
    <location>
        <begin position="1000"/>
        <end position="1009"/>
    </location>
</feature>
<dbReference type="SUPFAM" id="SSF47676">
    <property type="entry name" value="Conserved domain common to transcription factors TFIIS, elongin A, CRSP70"/>
    <property type="match status" value="1"/>
</dbReference>
<dbReference type="PROSITE" id="PS51568">
    <property type="entry name" value="SAM_MT43_SET2_1"/>
    <property type="match status" value="1"/>
</dbReference>
<dbReference type="GO" id="GO:0006355">
    <property type="term" value="P:regulation of DNA-templated transcription"/>
    <property type="evidence" value="ECO:0007669"/>
    <property type="project" value="InterPro"/>
</dbReference>
<dbReference type="AlphaFoldDB" id="A0AAV9UIW7"/>
<proteinExistence type="predicted"/>
<dbReference type="CDD" id="cd19172">
    <property type="entry name" value="SET_SETD2"/>
    <property type="match status" value="1"/>
</dbReference>
<evidence type="ECO:0000259" key="19">
    <source>
        <dbReference type="PROSITE" id="PS50868"/>
    </source>
</evidence>
<evidence type="ECO:0000256" key="13">
    <source>
        <dbReference type="ARBA" id="ARBA00023242"/>
    </source>
</evidence>
<keyword evidence="13" id="KW-0539">Nucleus</keyword>
<comment type="caution">
    <text evidence="21">The sequence shown here is derived from an EMBL/GenBank/DDBJ whole genome shotgun (WGS) entry which is preliminary data.</text>
</comment>
<dbReference type="PROSITE" id="PS50020">
    <property type="entry name" value="WW_DOMAIN_2"/>
    <property type="match status" value="1"/>
</dbReference>
<dbReference type="PROSITE" id="PS50280">
    <property type="entry name" value="SET"/>
    <property type="match status" value="1"/>
</dbReference>
<feature type="domain" description="AWS" evidence="20">
    <location>
        <begin position="170"/>
        <end position="222"/>
    </location>
</feature>
<dbReference type="InterPro" id="IPR001214">
    <property type="entry name" value="SET_dom"/>
</dbReference>
<evidence type="ECO:0000259" key="18">
    <source>
        <dbReference type="PROSITE" id="PS50280"/>
    </source>
</evidence>
<evidence type="ECO:0000256" key="3">
    <source>
        <dbReference type="ARBA" id="ARBA00004286"/>
    </source>
</evidence>
<dbReference type="InterPro" id="IPR003616">
    <property type="entry name" value="Post-SET_dom"/>
</dbReference>
<comment type="function">
    <text evidence="1">Histone methyltransferase that trimethylates histone H3 'Lys-36' forming H3K36me3. Involved in transcription elongation as well as in transcription repression.</text>
</comment>
<dbReference type="Pfam" id="PF08711">
    <property type="entry name" value="Med26"/>
    <property type="match status" value="1"/>
</dbReference>
<evidence type="ECO:0000256" key="7">
    <source>
        <dbReference type="ARBA" id="ARBA00022491"/>
    </source>
</evidence>
<feature type="domain" description="WW" evidence="17">
    <location>
        <begin position="610"/>
        <end position="643"/>
    </location>
</feature>
<dbReference type="Gene3D" id="2.20.70.10">
    <property type="match status" value="1"/>
</dbReference>
<dbReference type="SMART" id="SM00570">
    <property type="entry name" value="AWS"/>
    <property type="match status" value="1"/>
</dbReference>
<keyword evidence="22" id="KW-1185">Reference proteome</keyword>
<feature type="region of interest" description="Disordered" evidence="16">
    <location>
        <begin position="539"/>
        <end position="616"/>
    </location>
</feature>
<organism evidence="21 22">
    <name type="scientific">Orbilia blumenaviensis</name>
    <dbReference type="NCBI Taxonomy" id="1796055"/>
    <lineage>
        <taxon>Eukaryota</taxon>
        <taxon>Fungi</taxon>
        <taxon>Dikarya</taxon>
        <taxon>Ascomycota</taxon>
        <taxon>Pezizomycotina</taxon>
        <taxon>Orbiliomycetes</taxon>
        <taxon>Orbiliales</taxon>
        <taxon>Orbiliaceae</taxon>
        <taxon>Orbilia</taxon>
    </lineage>
</organism>
<dbReference type="InterPro" id="IPR044437">
    <property type="entry name" value="SETD2/Set2_SET"/>
</dbReference>
<dbReference type="CDD" id="cd00201">
    <property type="entry name" value="WW"/>
    <property type="match status" value="1"/>
</dbReference>
<keyword evidence="11" id="KW-0805">Transcription regulation</keyword>
<evidence type="ECO:0000259" key="17">
    <source>
        <dbReference type="PROSITE" id="PS50020"/>
    </source>
</evidence>
<dbReference type="PROSITE" id="PS51215">
    <property type="entry name" value="AWS"/>
    <property type="match status" value="1"/>
</dbReference>
<dbReference type="SUPFAM" id="SSF51045">
    <property type="entry name" value="WW domain"/>
    <property type="match status" value="1"/>
</dbReference>
<dbReference type="PANTHER" id="PTHR22884">
    <property type="entry name" value="SET DOMAIN PROTEINS"/>
    <property type="match status" value="1"/>
</dbReference>